<evidence type="ECO:0000313" key="3">
    <source>
        <dbReference type="EMBL" id="CAD8664128.1"/>
    </source>
</evidence>
<accession>A0A7S0NBM1</accession>
<sequence>MAYNLYQVQMAQAWRERIDKENAMAEKAQTEAALSRNAGNAQRGPGSVASYRSSDSRSTKRSCNTNALRSKLEELEHALDEERTLRLKVEKDLQDLKRATTSDIEY</sequence>
<evidence type="ECO:0000256" key="2">
    <source>
        <dbReference type="SAM" id="MobiDB-lite"/>
    </source>
</evidence>
<feature type="coiled-coil region" evidence="1">
    <location>
        <begin position="65"/>
        <end position="99"/>
    </location>
</feature>
<evidence type="ECO:0000256" key="1">
    <source>
        <dbReference type="SAM" id="Coils"/>
    </source>
</evidence>
<dbReference type="EMBL" id="HBFA01014917">
    <property type="protein sequence ID" value="CAD8664128.1"/>
    <property type="molecule type" value="Transcribed_RNA"/>
</dbReference>
<reference evidence="3" key="1">
    <citation type="submission" date="2021-01" db="EMBL/GenBank/DDBJ databases">
        <authorList>
            <person name="Corre E."/>
            <person name="Pelletier E."/>
            <person name="Niang G."/>
            <person name="Scheremetjew M."/>
            <person name="Finn R."/>
            <person name="Kale V."/>
            <person name="Holt S."/>
            <person name="Cochrane G."/>
            <person name="Meng A."/>
            <person name="Brown T."/>
            <person name="Cohen L."/>
        </authorList>
    </citation>
    <scope>NUCLEOTIDE SEQUENCE</scope>
    <source>
        <strain evidence="3">CCMP722</strain>
    </source>
</reference>
<keyword evidence="1" id="KW-0175">Coiled coil</keyword>
<dbReference type="AlphaFoldDB" id="A0A7S0NBM1"/>
<name>A0A7S0NBM1_9CHLO</name>
<gene>
    <name evidence="3" type="ORF">POBO1169_LOCUS7703</name>
</gene>
<proteinExistence type="predicted"/>
<organism evidence="3">
    <name type="scientific">Pyramimonas obovata</name>
    <dbReference type="NCBI Taxonomy" id="1411642"/>
    <lineage>
        <taxon>Eukaryota</taxon>
        <taxon>Viridiplantae</taxon>
        <taxon>Chlorophyta</taxon>
        <taxon>Pyramimonadophyceae</taxon>
        <taxon>Pyramimonadales</taxon>
        <taxon>Pyramimonadaceae</taxon>
        <taxon>Pyramimonas</taxon>
        <taxon>Pyramimonas incertae sedis</taxon>
    </lineage>
</organism>
<feature type="region of interest" description="Disordered" evidence="2">
    <location>
        <begin position="25"/>
        <end position="65"/>
    </location>
</feature>
<protein>
    <submittedName>
        <fullName evidence="3">Uncharacterized protein</fullName>
    </submittedName>
</protein>